<dbReference type="GO" id="GO:0009018">
    <property type="term" value="F:sucrose phosphorylase activity"/>
    <property type="evidence" value="ECO:0007669"/>
    <property type="project" value="UniProtKB-EC"/>
</dbReference>
<evidence type="ECO:0000256" key="5">
    <source>
        <dbReference type="PIRSR" id="PIRSR003059-2"/>
    </source>
</evidence>
<evidence type="ECO:0000256" key="1">
    <source>
        <dbReference type="ARBA" id="ARBA00008452"/>
    </source>
</evidence>
<evidence type="ECO:0000313" key="7">
    <source>
        <dbReference type="EMBL" id="NYI40015.1"/>
    </source>
</evidence>
<evidence type="ECO:0000256" key="2">
    <source>
        <dbReference type="ARBA" id="ARBA00022676"/>
    </source>
</evidence>
<feature type="active site" description="Nucleophile" evidence="4">
    <location>
        <position position="195"/>
    </location>
</feature>
<keyword evidence="8" id="KW-1185">Reference proteome</keyword>
<reference evidence="7 8" key="1">
    <citation type="submission" date="2020-07" db="EMBL/GenBank/DDBJ databases">
        <title>Sequencing the genomes of 1000 actinobacteria strains.</title>
        <authorList>
            <person name="Klenk H.-P."/>
        </authorList>
    </citation>
    <scope>NUCLEOTIDE SEQUENCE [LARGE SCALE GENOMIC DNA]</scope>
    <source>
        <strain evidence="7 8">DSM 19970</strain>
    </source>
</reference>
<feature type="binding site" evidence="5">
    <location>
        <begin position="193"/>
        <end position="195"/>
    </location>
    <ligand>
        <name>substrate</name>
    </ligand>
</feature>
<dbReference type="RefSeq" id="WP_062075443.1">
    <property type="nucleotide sequence ID" value="NZ_BBRC01000008.1"/>
</dbReference>
<gene>
    <name evidence="7" type="ORF">BKA03_000134</name>
</gene>
<keyword evidence="3 7" id="KW-0808">Transferase</keyword>
<evidence type="ECO:0000256" key="3">
    <source>
        <dbReference type="ARBA" id="ARBA00022679"/>
    </source>
</evidence>
<dbReference type="NCBIfam" id="TIGR03852">
    <property type="entry name" value="sucrose_gtfA"/>
    <property type="match status" value="1"/>
</dbReference>
<protein>
    <submittedName>
        <fullName evidence="7">Sucrose phosphorylase</fullName>
        <ecNumber evidence="7">2.4.1.7</ecNumber>
    </submittedName>
</protein>
<name>A0A7Y9Z9K6_9MICO</name>
<dbReference type="PIRSF" id="PIRSF003059">
    <property type="entry name" value="Sucrose_phosphorylase"/>
    <property type="match status" value="1"/>
</dbReference>
<dbReference type="PANTHER" id="PTHR38784">
    <property type="entry name" value="SUCROSE PHOSPHORYLASE"/>
    <property type="match status" value="1"/>
</dbReference>
<feature type="binding site" evidence="5">
    <location>
        <position position="402"/>
    </location>
    <ligand>
        <name>substrate</name>
    </ligand>
</feature>
<organism evidence="7 8">
    <name type="scientific">Demequina lutea</name>
    <dbReference type="NCBI Taxonomy" id="431489"/>
    <lineage>
        <taxon>Bacteria</taxon>
        <taxon>Bacillati</taxon>
        <taxon>Actinomycetota</taxon>
        <taxon>Actinomycetes</taxon>
        <taxon>Micrococcales</taxon>
        <taxon>Demequinaceae</taxon>
        <taxon>Demequina</taxon>
    </lineage>
</organism>
<keyword evidence="2 7" id="KW-0328">Glycosyltransferase</keyword>
<dbReference type="GO" id="GO:0005975">
    <property type="term" value="P:carbohydrate metabolic process"/>
    <property type="evidence" value="ECO:0007669"/>
    <property type="project" value="InterPro"/>
</dbReference>
<dbReference type="Gene3D" id="3.20.20.80">
    <property type="entry name" value="Glycosidases"/>
    <property type="match status" value="1"/>
</dbReference>
<evidence type="ECO:0000313" key="8">
    <source>
        <dbReference type="Proteomes" id="UP000547973"/>
    </source>
</evidence>
<feature type="domain" description="Glycosyl hydrolase family 13 catalytic" evidence="6">
    <location>
        <begin position="10"/>
        <end position="431"/>
    </location>
</feature>
<dbReference type="InterPro" id="IPR045857">
    <property type="entry name" value="O16G_dom_2"/>
</dbReference>
<feature type="binding site" evidence="5">
    <location>
        <begin position="292"/>
        <end position="293"/>
    </location>
    <ligand>
        <name>substrate</name>
    </ligand>
</feature>
<dbReference type="InterPro" id="IPR022527">
    <property type="entry name" value="Sucrose_phospho"/>
</dbReference>
<dbReference type="Gene3D" id="3.90.400.10">
    <property type="entry name" value="Oligo-1,6-glucosidase, Domain 2"/>
    <property type="match status" value="1"/>
</dbReference>
<feature type="binding site" evidence="5">
    <location>
        <position position="235"/>
    </location>
    <ligand>
        <name>substrate</name>
    </ligand>
</feature>
<evidence type="ECO:0000256" key="4">
    <source>
        <dbReference type="PIRSR" id="PIRSR003059-1"/>
    </source>
</evidence>
<dbReference type="AlphaFoldDB" id="A0A7Y9Z9K6"/>
<dbReference type="Proteomes" id="UP000547973">
    <property type="component" value="Unassembled WGS sequence"/>
</dbReference>
<dbReference type="InterPro" id="IPR017853">
    <property type="entry name" value="GH"/>
</dbReference>
<feature type="active site" description="Proton donor" evidence="4">
    <location>
        <position position="235"/>
    </location>
</feature>
<dbReference type="InterPro" id="IPR016377">
    <property type="entry name" value="Sucrose_GGa_phosphorylase-rel"/>
</dbReference>
<dbReference type="Pfam" id="PF00128">
    <property type="entry name" value="Alpha-amylase"/>
    <property type="match status" value="1"/>
</dbReference>
<feature type="binding site" evidence="5">
    <location>
        <begin position="345"/>
        <end position="348"/>
    </location>
    <ligand>
        <name>substrate</name>
    </ligand>
</feature>
<feature type="binding site" evidence="5">
    <location>
        <position position="53"/>
    </location>
    <ligand>
        <name>substrate</name>
    </ligand>
</feature>
<feature type="binding site" evidence="5">
    <location>
        <position position="91"/>
    </location>
    <ligand>
        <name>substrate</name>
    </ligand>
</feature>
<dbReference type="CDD" id="cd11355">
    <property type="entry name" value="AmyAc_Sucrose_phosphorylase"/>
    <property type="match status" value="1"/>
</dbReference>
<dbReference type="SUPFAM" id="SSF51445">
    <property type="entry name" value="(Trans)glycosidases"/>
    <property type="match status" value="1"/>
</dbReference>
<proteinExistence type="inferred from homology"/>
<dbReference type="SMART" id="SM00642">
    <property type="entry name" value="Aamy"/>
    <property type="match status" value="1"/>
</dbReference>
<sequence>MKHTRPAGPQLIAYADRCGGSVSGLRGLLEGQLEGVFGGVHLLPYFTPFDGVDAGFDPEDHTAVDPRLGTWGDIRELSASYTLMSDVIVNHVSARSERFTDVVAHGDDSPWAPMFLTLSSVFPKGASEEDLARIYRPRPGLPFTAMTWAGKRRLVWTTFTPEQIDIDLTTPQAWAYIESVVDALTNGGVTMLRLDAIGYTGKEAGTDCFMTPATERYTQRIAQMADERGAQVLLEVHGHHSQQIEIARSVDYVYDFALPPLVLHALHAHDLEPLAAWFAIRPANSVTVLDTHDGIGIVDVGESDLAPGVPGLLSPDQIDALVNAIHRASHGTSLAATGAAASNLDLYQVNCTFYDALGRDDDRYLLARLIQLMTPGIPQVYYVGLLAGSGDMELLERTGVGRNINRHHYSVSEIEKELERPVVAAQVDAIKLRNSHPAFEGEFAIHVEGTRGSMRWERGSAAVTLEFDVRAGTFELTASSEGGVAVRQELGASRGRA</sequence>
<dbReference type="EC" id="2.4.1.7" evidence="7"/>
<dbReference type="PANTHER" id="PTHR38784:SF1">
    <property type="entry name" value="SUCROSE PHOSPHORYLASE"/>
    <property type="match status" value="1"/>
</dbReference>
<evidence type="ECO:0000259" key="6">
    <source>
        <dbReference type="SMART" id="SM00642"/>
    </source>
</evidence>
<accession>A0A7Y9Z9K6</accession>
<comment type="similarity">
    <text evidence="1">Belongs to the glycosyl hydrolase 13 family. Sucrose phosphorylase subfamily.</text>
</comment>
<comment type="caution">
    <text evidence="7">The sequence shown here is derived from an EMBL/GenBank/DDBJ whole genome shotgun (WGS) entry which is preliminary data.</text>
</comment>
<dbReference type="InterPro" id="IPR006047">
    <property type="entry name" value="GH13_cat_dom"/>
</dbReference>
<dbReference type="EMBL" id="JACBZO010000001">
    <property type="protein sequence ID" value="NYI40015.1"/>
    <property type="molecule type" value="Genomic_DNA"/>
</dbReference>